<dbReference type="GO" id="GO:0030313">
    <property type="term" value="C:cell envelope"/>
    <property type="evidence" value="ECO:0007669"/>
    <property type="project" value="UniProtKB-SubCell"/>
</dbReference>
<keyword evidence="7" id="KW-1185">Reference proteome</keyword>
<dbReference type="Gene3D" id="3.40.190.10">
    <property type="entry name" value="Periplasmic binding protein-like II"/>
    <property type="match status" value="1"/>
</dbReference>
<evidence type="ECO:0000313" key="7">
    <source>
        <dbReference type="Proteomes" id="UP000019243"/>
    </source>
</evidence>
<comment type="subcellular location">
    <subcellularLocation>
        <location evidence="1">Cell envelope</location>
    </subcellularLocation>
</comment>
<dbReference type="SUPFAM" id="SSF53850">
    <property type="entry name" value="Periplasmic binding protein-like II"/>
    <property type="match status" value="1"/>
</dbReference>
<dbReference type="FunFam" id="3.10.105.10:FF:000001">
    <property type="entry name" value="Oligopeptide ABC transporter, oligopeptide-binding protein"/>
    <property type="match status" value="1"/>
</dbReference>
<sequence>MLLTGDYAKQYKTNDNFVKRTGSFVYYIKFNQTKNTAVTGLDNLNLRKALKAAIDTKSLTEHVLSNGSIPAEGFIPKDFVANPDTGKDFREDAGAVTAYDVAAAKKYYAKAKAETGKDSFTLELLNDDTDGSKPTAEYIQNQWQTNLPGVKVEIKTVPKTSRLELNTKKDYETQLTAWGPGYQDLTTYLDTLKSDAVSNSMGYNDKAYDELITKAAVDYGTEPLKRWNTFIEAEKLAVQEDAALAPLYQNALASLENPQLKNFKRYPYALTALKYVYLEK</sequence>
<evidence type="ECO:0000256" key="4">
    <source>
        <dbReference type="ARBA" id="ARBA00022729"/>
    </source>
</evidence>
<evidence type="ECO:0000256" key="2">
    <source>
        <dbReference type="ARBA" id="ARBA00005695"/>
    </source>
</evidence>
<keyword evidence="4" id="KW-0732">Signal</keyword>
<dbReference type="EMBL" id="AODH01000012">
    <property type="protein sequence ID" value="EUJ41373.1"/>
    <property type="molecule type" value="Genomic_DNA"/>
</dbReference>
<feature type="domain" description="Solute-binding protein family 5" evidence="5">
    <location>
        <begin position="8"/>
        <end position="197"/>
    </location>
</feature>
<proteinExistence type="inferred from homology"/>
<dbReference type="GO" id="GO:0015833">
    <property type="term" value="P:peptide transport"/>
    <property type="evidence" value="ECO:0007669"/>
    <property type="project" value="TreeGrafter"/>
</dbReference>
<dbReference type="InterPro" id="IPR000914">
    <property type="entry name" value="SBP_5_dom"/>
</dbReference>
<accession>W7D7P1</accession>
<reference evidence="6 7" key="1">
    <citation type="submission" date="2012-12" db="EMBL/GenBank/DDBJ databases">
        <title>Novel taxa of Listeriaceae from agricultural environments in the United States.</title>
        <authorList>
            <person name="den Bakker H.C."/>
            <person name="Allred A."/>
            <person name="Warchocki S."/>
            <person name="Wright E.M."/>
            <person name="Burrell A."/>
            <person name="Nightingale K.K."/>
            <person name="Kephart D."/>
            <person name="Wiedmann M."/>
        </authorList>
    </citation>
    <scope>NUCLEOTIDE SEQUENCE [LARGE SCALE GENOMIC DNA]</scope>
    <source>
        <strain evidence="6 7">FSL F6-1037</strain>
    </source>
</reference>
<gene>
    <name evidence="6" type="ORF">BCAMP_03675</name>
</gene>
<dbReference type="PANTHER" id="PTHR30290:SF10">
    <property type="entry name" value="PERIPLASMIC OLIGOPEPTIDE-BINDING PROTEIN-RELATED"/>
    <property type="match status" value="1"/>
</dbReference>
<evidence type="ECO:0000256" key="1">
    <source>
        <dbReference type="ARBA" id="ARBA00004196"/>
    </source>
</evidence>
<dbReference type="STRING" id="1265861.BCAMP_03675"/>
<keyword evidence="3" id="KW-0813">Transport</keyword>
<dbReference type="Proteomes" id="UP000019243">
    <property type="component" value="Unassembled WGS sequence"/>
</dbReference>
<name>W7D7P1_9LIST</name>
<dbReference type="Pfam" id="PF00496">
    <property type="entry name" value="SBP_bac_5"/>
    <property type="match status" value="1"/>
</dbReference>
<dbReference type="AlphaFoldDB" id="W7D7P1"/>
<dbReference type="PANTHER" id="PTHR30290">
    <property type="entry name" value="PERIPLASMIC BINDING COMPONENT OF ABC TRANSPORTER"/>
    <property type="match status" value="1"/>
</dbReference>
<evidence type="ECO:0000313" key="6">
    <source>
        <dbReference type="EMBL" id="EUJ41373.1"/>
    </source>
</evidence>
<dbReference type="GO" id="GO:1904680">
    <property type="term" value="F:peptide transmembrane transporter activity"/>
    <property type="evidence" value="ECO:0007669"/>
    <property type="project" value="TreeGrafter"/>
</dbReference>
<organism evidence="6 7">
    <name type="scientific">Brochothrix campestris FSL F6-1037</name>
    <dbReference type="NCBI Taxonomy" id="1265861"/>
    <lineage>
        <taxon>Bacteria</taxon>
        <taxon>Bacillati</taxon>
        <taxon>Bacillota</taxon>
        <taxon>Bacilli</taxon>
        <taxon>Bacillales</taxon>
        <taxon>Listeriaceae</taxon>
        <taxon>Brochothrix</taxon>
    </lineage>
</organism>
<comment type="caution">
    <text evidence="6">The sequence shown here is derived from an EMBL/GenBank/DDBJ whole genome shotgun (WGS) entry which is preliminary data.</text>
</comment>
<dbReference type="InterPro" id="IPR039424">
    <property type="entry name" value="SBP_5"/>
</dbReference>
<evidence type="ECO:0000259" key="5">
    <source>
        <dbReference type="Pfam" id="PF00496"/>
    </source>
</evidence>
<dbReference type="Gene3D" id="3.10.105.10">
    <property type="entry name" value="Dipeptide-binding Protein, Domain 3"/>
    <property type="match status" value="1"/>
</dbReference>
<evidence type="ECO:0000256" key="3">
    <source>
        <dbReference type="ARBA" id="ARBA00022448"/>
    </source>
</evidence>
<comment type="similarity">
    <text evidence="2">Belongs to the bacterial solute-binding protein 5 family.</text>
</comment>
<protein>
    <submittedName>
        <fullName evidence="6">ABC transporter periplasmic protein</fullName>
    </submittedName>
</protein>